<evidence type="ECO:0000256" key="1">
    <source>
        <dbReference type="SAM" id="Phobius"/>
    </source>
</evidence>
<gene>
    <name evidence="2" type="ORF">ACFQPF_09340</name>
</gene>
<feature type="transmembrane region" description="Helical" evidence="1">
    <location>
        <begin position="397"/>
        <end position="423"/>
    </location>
</feature>
<reference evidence="3" key="1">
    <citation type="journal article" date="2019" name="Int. J. Syst. Evol. Microbiol.">
        <title>The Global Catalogue of Microorganisms (GCM) 10K type strain sequencing project: providing services to taxonomists for standard genome sequencing and annotation.</title>
        <authorList>
            <consortium name="The Broad Institute Genomics Platform"/>
            <consortium name="The Broad Institute Genome Sequencing Center for Infectious Disease"/>
            <person name="Wu L."/>
            <person name="Ma J."/>
        </authorList>
    </citation>
    <scope>NUCLEOTIDE SEQUENCE [LARGE SCALE GENOMIC DNA]</scope>
    <source>
        <strain evidence="3">NBRC 106396</strain>
    </source>
</reference>
<keyword evidence="3" id="KW-1185">Reference proteome</keyword>
<sequence length="523" mass="58614">MQLNVEKKKKHQTTYKPIVIPMLAAIVLLSLVFLNYLQKELKLPTDDWSRSIELPNNSGNDTPFLQHKDGHTFVYTAGQTGIQKLELDEDLHVVNTTKSKAVLDENARVWSDGKQFVSTSAQKLVLLKEGKEKVLAENVSFMAPAKNMVYYSSENRVFAYLPEKEKTVEVNTYNAPISSLSGSLHHDSVMATVTADDNHTVHYATKTEDSFRLSPVFSIQKISTESLIGVKFAESDKDLHVIYTKYSVAGGARTYISFYGSAPVEKLENMPFNRLSFTNNQDLVLDKPTQMDIFMKGETPNLLFASRGMLTSKKDSVNIYTAQPENSEWKAERISSRDTYNRSPATLDGKNIFWLGSMSAKGNQLFAASSSPLVKEESKQITRTDLINAASNTIPAFIISFFAILVAMVWVLPTVLLLLVVYLFKKQSFEDEKPWIFWSFALLFAAAQTIGIQRLFNDFFYDAAPSYLTFTCSSYVIPVVIAGLALLALRAAAGKDWTLLHKSSFFTGMNLLIVMLLVGVYVY</sequence>
<feature type="transmembrane region" description="Helical" evidence="1">
    <location>
        <begin position="435"/>
        <end position="455"/>
    </location>
</feature>
<dbReference type="EMBL" id="JBHTCP010000015">
    <property type="protein sequence ID" value="MFC7371881.1"/>
    <property type="molecule type" value="Genomic_DNA"/>
</dbReference>
<protein>
    <recommendedName>
        <fullName evidence="4">Yip1 domain-containing protein</fullName>
    </recommendedName>
</protein>
<evidence type="ECO:0008006" key="4">
    <source>
        <dbReference type="Google" id="ProtNLM"/>
    </source>
</evidence>
<name>A0ABW2NTB9_9BACL</name>
<feature type="transmembrane region" description="Helical" evidence="1">
    <location>
        <begin position="475"/>
        <end position="493"/>
    </location>
</feature>
<feature type="transmembrane region" description="Helical" evidence="1">
    <location>
        <begin position="18"/>
        <end position="37"/>
    </location>
</feature>
<dbReference type="Proteomes" id="UP001596549">
    <property type="component" value="Unassembled WGS sequence"/>
</dbReference>
<evidence type="ECO:0000313" key="2">
    <source>
        <dbReference type="EMBL" id="MFC7371881.1"/>
    </source>
</evidence>
<proteinExistence type="predicted"/>
<keyword evidence="1" id="KW-1133">Transmembrane helix</keyword>
<dbReference type="RefSeq" id="WP_379748908.1">
    <property type="nucleotide sequence ID" value="NZ_JBHTCP010000015.1"/>
</dbReference>
<evidence type="ECO:0000313" key="3">
    <source>
        <dbReference type="Proteomes" id="UP001596549"/>
    </source>
</evidence>
<keyword evidence="1" id="KW-0472">Membrane</keyword>
<accession>A0ABW2NTB9</accession>
<feature type="transmembrane region" description="Helical" evidence="1">
    <location>
        <begin position="505"/>
        <end position="522"/>
    </location>
</feature>
<organism evidence="2 3">
    <name type="scientific">Fictibacillus iocasae</name>
    <dbReference type="NCBI Taxonomy" id="2715437"/>
    <lineage>
        <taxon>Bacteria</taxon>
        <taxon>Bacillati</taxon>
        <taxon>Bacillota</taxon>
        <taxon>Bacilli</taxon>
        <taxon>Bacillales</taxon>
        <taxon>Fictibacillaceae</taxon>
        <taxon>Fictibacillus</taxon>
    </lineage>
</organism>
<keyword evidence="1" id="KW-0812">Transmembrane</keyword>
<comment type="caution">
    <text evidence="2">The sequence shown here is derived from an EMBL/GenBank/DDBJ whole genome shotgun (WGS) entry which is preliminary data.</text>
</comment>